<dbReference type="InterPro" id="IPR000340">
    <property type="entry name" value="Dual-sp_phosphatase_cat-dom"/>
</dbReference>
<dbReference type="PROSITE" id="PS00107">
    <property type="entry name" value="PROTEIN_KINASE_ATP"/>
    <property type="match status" value="1"/>
</dbReference>
<dbReference type="EC" id="2.7.11.1" evidence="1"/>
<dbReference type="InterPro" id="IPR017441">
    <property type="entry name" value="Protein_kinase_ATP_BS"/>
</dbReference>
<dbReference type="Gene3D" id="3.90.190.10">
    <property type="entry name" value="Protein tyrosine phosphatase superfamily"/>
    <property type="match status" value="1"/>
</dbReference>
<dbReference type="PANTHER" id="PTHR45998">
    <property type="entry name" value="SERINE/THREONINE-PROTEIN KINASE 16"/>
    <property type="match status" value="1"/>
</dbReference>
<keyword evidence="3" id="KW-0808">Transferase</keyword>
<dbReference type="GO" id="GO:0004674">
    <property type="term" value="F:protein serine/threonine kinase activity"/>
    <property type="evidence" value="ECO:0007669"/>
    <property type="project" value="UniProtKB-KW"/>
</dbReference>
<dbReference type="SUPFAM" id="SSF56112">
    <property type="entry name" value="Protein kinase-like (PK-like)"/>
    <property type="match status" value="1"/>
</dbReference>
<feature type="domain" description="Protein kinase" evidence="11">
    <location>
        <begin position="261"/>
        <end position="577"/>
    </location>
</feature>
<evidence type="ECO:0000256" key="8">
    <source>
        <dbReference type="ARBA" id="ARBA00048679"/>
    </source>
</evidence>
<comment type="catalytic activity">
    <reaction evidence="8">
        <text>L-seryl-[protein] + ATP = O-phospho-L-seryl-[protein] + ADP + H(+)</text>
        <dbReference type="Rhea" id="RHEA:17989"/>
        <dbReference type="Rhea" id="RHEA-COMP:9863"/>
        <dbReference type="Rhea" id="RHEA-COMP:11604"/>
        <dbReference type="ChEBI" id="CHEBI:15378"/>
        <dbReference type="ChEBI" id="CHEBI:29999"/>
        <dbReference type="ChEBI" id="CHEBI:30616"/>
        <dbReference type="ChEBI" id="CHEBI:83421"/>
        <dbReference type="ChEBI" id="CHEBI:456216"/>
        <dbReference type="EC" id="2.7.11.1"/>
    </reaction>
</comment>
<evidence type="ECO:0000313" key="14">
    <source>
        <dbReference type="Proteomes" id="UP001146120"/>
    </source>
</evidence>
<dbReference type="InterPro" id="IPR000387">
    <property type="entry name" value="Tyr_Pase_dom"/>
</dbReference>
<dbReference type="PROSITE" id="PS50056">
    <property type="entry name" value="TYR_PHOSPHATASE_2"/>
    <property type="match status" value="1"/>
</dbReference>
<dbReference type="InterPro" id="IPR000719">
    <property type="entry name" value="Prot_kinase_dom"/>
</dbReference>
<evidence type="ECO:0000256" key="7">
    <source>
        <dbReference type="ARBA" id="ARBA00047899"/>
    </source>
</evidence>
<gene>
    <name evidence="13" type="ORF">N0F65_003609</name>
</gene>
<evidence type="ECO:0000256" key="5">
    <source>
        <dbReference type="ARBA" id="ARBA00022777"/>
    </source>
</evidence>
<dbReference type="SUPFAM" id="SSF52799">
    <property type="entry name" value="(Phosphotyrosine protein) phosphatases II"/>
    <property type="match status" value="1"/>
</dbReference>
<evidence type="ECO:0000259" key="11">
    <source>
        <dbReference type="PROSITE" id="PS50011"/>
    </source>
</evidence>
<feature type="compositionally biased region" description="Low complexity" evidence="10">
    <location>
        <begin position="651"/>
        <end position="676"/>
    </location>
</feature>
<evidence type="ECO:0000313" key="13">
    <source>
        <dbReference type="EMBL" id="DBA00680.1"/>
    </source>
</evidence>
<comment type="catalytic activity">
    <reaction evidence="7">
        <text>L-threonyl-[protein] + ATP = O-phospho-L-threonyl-[protein] + ADP + H(+)</text>
        <dbReference type="Rhea" id="RHEA:46608"/>
        <dbReference type="Rhea" id="RHEA-COMP:11060"/>
        <dbReference type="Rhea" id="RHEA-COMP:11605"/>
        <dbReference type="ChEBI" id="CHEBI:15378"/>
        <dbReference type="ChEBI" id="CHEBI:30013"/>
        <dbReference type="ChEBI" id="CHEBI:30616"/>
        <dbReference type="ChEBI" id="CHEBI:61977"/>
        <dbReference type="ChEBI" id="CHEBI:456216"/>
        <dbReference type="EC" id="2.7.11.1"/>
    </reaction>
</comment>
<dbReference type="PROSITE" id="PS00383">
    <property type="entry name" value="TYR_PHOSPHATASE_1"/>
    <property type="match status" value="1"/>
</dbReference>
<dbReference type="InterPro" id="IPR052239">
    <property type="entry name" value="Ser/Thr-specific_kinases"/>
</dbReference>
<keyword evidence="6 9" id="KW-0067">ATP-binding</keyword>
<dbReference type="Proteomes" id="UP001146120">
    <property type="component" value="Unassembled WGS sequence"/>
</dbReference>
<proteinExistence type="predicted"/>
<name>A0AAV2Z7Q8_9STRA</name>
<evidence type="ECO:0000256" key="3">
    <source>
        <dbReference type="ARBA" id="ARBA00022679"/>
    </source>
</evidence>
<dbReference type="GO" id="GO:0005737">
    <property type="term" value="C:cytoplasm"/>
    <property type="evidence" value="ECO:0007669"/>
    <property type="project" value="TreeGrafter"/>
</dbReference>
<dbReference type="CDD" id="cd14498">
    <property type="entry name" value="DSP"/>
    <property type="match status" value="1"/>
</dbReference>
<reference evidence="13" key="1">
    <citation type="submission" date="2022-11" db="EMBL/GenBank/DDBJ databases">
        <authorList>
            <person name="Morgan W.R."/>
            <person name="Tartar A."/>
        </authorList>
    </citation>
    <scope>NUCLEOTIDE SEQUENCE</scope>
    <source>
        <strain evidence="13">ARSEF 373</strain>
    </source>
</reference>
<keyword evidence="4 9" id="KW-0547">Nucleotide-binding</keyword>
<dbReference type="AlphaFoldDB" id="A0AAV2Z7Q8"/>
<dbReference type="EMBL" id="DAKRPA010000060">
    <property type="protein sequence ID" value="DBA00680.1"/>
    <property type="molecule type" value="Genomic_DNA"/>
</dbReference>
<protein>
    <recommendedName>
        <fullName evidence="1">non-specific serine/threonine protein kinase</fullName>
        <ecNumber evidence="1">2.7.11.1</ecNumber>
    </recommendedName>
</protein>
<comment type="caution">
    <text evidence="13">The sequence shown here is derived from an EMBL/GenBank/DDBJ whole genome shotgun (WGS) entry which is preliminary data.</text>
</comment>
<dbReference type="Gene3D" id="1.10.510.10">
    <property type="entry name" value="Transferase(Phosphotransferase) domain 1"/>
    <property type="match status" value="1"/>
</dbReference>
<dbReference type="InterPro" id="IPR008271">
    <property type="entry name" value="Ser/Thr_kinase_AS"/>
</dbReference>
<dbReference type="InterPro" id="IPR029021">
    <property type="entry name" value="Prot-tyrosine_phosphatase-like"/>
</dbReference>
<keyword evidence="2" id="KW-0723">Serine/threonine-protein kinase</keyword>
<evidence type="ECO:0000256" key="4">
    <source>
        <dbReference type="ARBA" id="ARBA00022741"/>
    </source>
</evidence>
<dbReference type="SMART" id="SM00220">
    <property type="entry name" value="S_TKc"/>
    <property type="match status" value="1"/>
</dbReference>
<dbReference type="InterPro" id="IPR011009">
    <property type="entry name" value="Kinase-like_dom_sf"/>
</dbReference>
<keyword evidence="5" id="KW-0418">Kinase</keyword>
<evidence type="ECO:0000259" key="12">
    <source>
        <dbReference type="PROSITE" id="PS50056"/>
    </source>
</evidence>
<evidence type="ECO:0000256" key="9">
    <source>
        <dbReference type="PROSITE-ProRule" id="PRU10141"/>
    </source>
</evidence>
<dbReference type="Pfam" id="PF00069">
    <property type="entry name" value="Pkinase"/>
    <property type="match status" value="1"/>
</dbReference>
<accession>A0AAV2Z7Q8</accession>
<dbReference type="PROSITE" id="PS50011">
    <property type="entry name" value="PROTEIN_KINASE_DOM"/>
    <property type="match status" value="1"/>
</dbReference>
<sequence>MLKDAEARGGNVLVHCIAGRSRSPAVVAAWIMTHKNCSLDDAVNTISAARPWIAMNSHFQNELRLFSAILSKTLSVADVSCLQQHALPRLDFGASLVEGILANTKTITMRLPSDVDMDCNSDLSQLCRYSIAVATTEGEQVNKRLPFALVRIDQVDRARSLDEIDATILSKTGFSSTPELLAILQRFYPSVTSSTPLMMLHLTCVARVMSESVNAQCTGMTPNRRRLRRVVGCVSSISAAHTDRRTTIMGNAIVRVNGKVYENMGTIGEGGFASVFEVRRDNNAYALKWTRGITETEHLERVLLEIQVQRRLEHPNNLPLLESEVRIREEERRVSPTKLMLSQAAQHRSPDHGAILVTDTTIITAKEVLMVFPYYPRGTLQNLLEEACAAETSPFTELECLEFFLKLIGAVEELHHIGYAHRDIKPGNVLLSSSYPPEPILMDFGSVTPVKQRIQSAQDSVRLHETAAQFSSAPYRPPEFWEAGAREFRGELDGRTDVWSLGCLLYAMAFGPYSPFENSRDGVQQFAIATGNVRFPPDNKQFEQQFSATFVSLIKWMLRPDINQRPTLTVIKRHVCGLLASPDEYSIESPRNSRVLSPPPVPRRKSSIEWANFEAFDTQHVVSPPKSPDRALSRSPRTLAIMSSSTATTQTSNPLSSPRSSTRLSLTSESFSTTTTGDQDMGERRRKLSMKGREILAQALQQQ</sequence>
<evidence type="ECO:0000256" key="6">
    <source>
        <dbReference type="ARBA" id="ARBA00022840"/>
    </source>
</evidence>
<keyword evidence="14" id="KW-1185">Reference proteome</keyword>
<dbReference type="Gene3D" id="2.30.130.30">
    <property type="entry name" value="Hypothetical protein"/>
    <property type="match status" value="1"/>
</dbReference>
<dbReference type="GO" id="GO:0005524">
    <property type="term" value="F:ATP binding"/>
    <property type="evidence" value="ECO:0007669"/>
    <property type="project" value="UniProtKB-UniRule"/>
</dbReference>
<dbReference type="PROSITE" id="PS00108">
    <property type="entry name" value="PROTEIN_KINASE_ST"/>
    <property type="match status" value="1"/>
</dbReference>
<evidence type="ECO:0000256" key="1">
    <source>
        <dbReference type="ARBA" id="ARBA00012513"/>
    </source>
</evidence>
<reference evidence="13" key="2">
    <citation type="journal article" date="2023" name="Microbiol Resour">
        <title>Decontamination and Annotation of the Draft Genome Sequence of the Oomycete Lagenidium giganteum ARSEF 373.</title>
        <authorList>
            <person name="Morgan W.R."/>
            <person name="Tartar A."/>
        </authorList>
    </citation>
    <scope>NUCLEOTIDE SEQUENCE</scope>
    <source>
        <strain evidence="13">ARSEF 373</strain>
    </source>
</reference>
<evidence type="ECO:0000256" key="2">
    <source>
        <dbReference type="ARBA" id="ARBA00022527"/>
    </source>
</evidence>
<dbReference type="PANTHER" id="PTHR45998:SF2">
    <property type="entry name" value="SERINE_THREONINE-PROTEIN KINASE 16"/>
    <property type="match status" value="1"/>
</dbReference>
<feature type="domain" description="Tyrosine specific protein phosphatases" evidence="12">
    <location>
        <begin position="1"/>
        <end position="51"/>
    </location>
</feature>
<dbReference type="Pfam" id="PF00782">
    <property type="entry name" value="DSPc"/>
    <property type="match status" value="1"/>
</dbReference>
<feature type="region of interest" description="Disordered" evidence="10">
    <location>
        <begin position="643"/>
        <end position="685"/>
    </location>
</feature>
<evidence type="ECO:0000256" key="10">
    <source>
        <dbReference type="SAM" id="MobiDB-lite"/>
    </source>
</evidence>
<dbReference type="InterPro" id="IPR016130">
    <property type="entry name" value="Tyr_Pase_AS"/>
</dbReference>
<organism evidence="13 14">
    <name type="scientific">Lagenidium giganteum</name>
    <dbReference type="NCBI Taxonomy" id="4803"/>
    <lineage>
        <taxon>Eukaryota</taxon>
        <taxon>Sar</taxon>
        <taxon>Stramenopiles</taxon>
        <taxon>Oomycota</taxon>
        <taxon>Peronosporomycetes</taxon>
        <taxon>Pythiales</taxon>
        <taxon>Pythiaceae</taxon>
    </lineage>
</organism>
<feature type="binding site" evidence="9">
    <location>
        <position position="288"/>
    </location>
    <ligand>
        <name>ATP</name>
        <dbReference type="ChEBI" id="CHEBI:30616"/>
    </ligand>
</feature>